<dbReference type="Proteomes" id="UP000504714">
    <property type="component" value="Unassembled WGS sequence"/>
</dbReference>
<dbReference type="EMBL" id="BLXO01000008">
    <property type="protein sequence ID" value="GFN47172.1"/>
    <property type="molecule type" value="Genomic_DNA"/>
</dbReference>
<sequence>MFQISSSGQSQSVYSNQRHLESQTVNPMTLLIQATHNTSLQVSNGSIQTGFQGVTSFNKSEGTPDIISDLAKKKFFGRQLTNVTSNELVDYLNEITDGLKYGRETVDYAFWDPKFYNEIIDNENFRKPGLNAFYCTME</sequence>
<comment type="caution">
    <text evidence="1">The sequence shown here is derived from an EMBL/GenBank/DDBJ whole genome shotgun (WGS) entry which is preliminary data.</text>
</comment>
<dbReference type="AlphaFoldDB" id="A0A6L2ZRH8"/>
<evidence type="ECO:0000313" key="1">
    <source>
        <dbReference type="EMBL" id="GFN47172.1"/>
    </source>
</evidence>
<reference evidence="1 2" key="1">
    <citation type="submission" date="2020-06" db="EMBL/GenBank/DDBJ databases">
        <title>The genome sequence of Candidatus Regiella insecticola strain Tut.</title>
        <authorList>
            <person name="Nikoh N."/>
            <person name="Tsuchida T."/>
            <person name="Koga R."/>
            <person name="Oshima K."/>
            <person name="Hattori M."/>
            <person name="Fukatsu T."/>
        </authorList>
    </citation>
    <scope>NUCLEOTIDE SEQUENCE [LARGE SCALE GENOMIC DNA]</scope>
    <source>
        <strain evidence="1 2">Tut</strain>
    </source>
</reference>
<organism evidence="1 2">
    <name type="scientific">Candidatus Regiella insecticola</name>
    <dbReference type="NCBI Taxonomy" id="138073"/>
    <lineage>
        <taxon>Bacteria</taxon>
        <taxon>Pseudomonadati</taxon>
        <taxon>Pseudomonadota</taxon>
        <taxon>Gammaproteobacteria</taxon>
        <taxon>Enterobacterales</taxon>
        <taxon>Enterobacteriaceae</taxon>
        <taxon>aphid secondary symbionts</taxon>
        <taxon>Candidatus Regiella</taxon>
    </lineage>
</organism>
<gene>
    <name evidence="1" type="ORF">RINTU1_30950</name>
</gene>
<accession>A0A6L2ZRH8</accession>
<protein>
    <submittedName>
        <fullName evidence="1">Uncharacterized protein</fullName>
    </submittedName>
</protein>
<name>A0A6L2ZRH8_9ENTR</name>
<evidence type="ECO:0000313" key="2">
    <source>
        <dbReference type="Proteomes" id="UP000504714"/>
    </source>
</evidence>
<proteinExistence type="predicted"/>